<evidence type="ECO:0000313" key="3">
    <source>
        <dbReference type="Proteomes" id="UP000660262"/>
    </source>
</evidence>
<protein>
    <recommendedName>
        <fullName evidence="4">Calmodulin-lysine N-methyltransferase</fullName>
    </recommendedName>
</protein>
<proteinExistence type="predicted"/>
<dbReference type="Proteomes" id="UP000660262">
    <property type="component" value="Unassembled WGS sequence"/>
</dbReference>
<feature type="compositionally biased region" description="Low complexity" evidence="1">
    <location>
        <begin position="42"/>
        <end position="52"/>
    </location>
</feature>
<evidence type="ECO:0008006" key="4">
    <source>
        <dbReference type="Google" id="ProtNLM"/>
    </source>
</evidence>
<comment type="caution">
    <text evidence="2">The sequence shown here is derived from an EMBL/GenBank/DDBJ whole genome shotgun (WGS) entry which is preliminary data.</text>
</comment>
<name>A0A830HLI8_9CHLO</name>
<organism evidence="2 3">
    <name type="scientific">Pycnococcus provasolii</name>
    <dbReference type="NCBI Taxonomy" id="41880"/>
    <lineage>
        <taxon>Eukaryota</taxon>
        <taxon>Viridiplantae</taxon>
        <taxon>Chlorophyta</taxon>
        <taxon>Pseudoscourfieldiophyceae</taxon>
        <taxon>Pseudoscourfieldiales</taxon>
        <taxon>Pycnococcaceae</taxon>
        <taxon>Pycnococcus</taxon>
    </lineage>
</organism>
<keyword evidence="3" id="KW-1185">Reference proteome</keyword>
<sequence>MPPPPPNLSGGLGMPGTIDLGVGFYKFAPRLRNGQHSEHTSRSSGGSSASITDSDERAQQLEEWASLFFDDDEATTSMTAMAVTRHAVGPGGCDDVFVLGNHEVTLIAAPGHAIGMKVWRGSLRLSRELERRSGALFGLRGGGVLCDVLELGCGRGLCGLHAHAFGAKVTMTDCSFKSLAGLLPSVVLARGAVTAESWGAESSKLCVRRHLWESDEPRSPGRGPPRHWSSAVDCDFGPEGQPPELEEGGTYDVVLASDCLYFHSQVGSLLTTIARRLRPGGVALLSYIPRHHPAVITELLDRAADFGLELVSATEPAAHPLDEARGSETNNGRDSPVLIVELRSQSIW</sequence>
<dbReference type="EMBL" id="BNJQ01000018">
    <property type="protein sequence ID" value="GHP07738.1"/>
    <property type="molecule type" value="Genomic_DNA"/>
</dbReference>
<dbReference type="AlphaFoldDB" id="A0A830HLI8"/>
<feature type="region of interest" description="Disordered" evidence="1">
    <location>
        <begin position="34"/>
        <end position="56"/>
    </location>
</feature>
<dbReference type="InterPro" id="IPR019410">
    <property type="entry name" value="Methyltransf_16"/>
</dbReference>
<gene>
    <name evidence="2" type="ORF">PPROV_000648000</name>
</gene>
<evidence type="ECO:0000313" key="2">
    <source>
        <dbReference type="EMBL" id="GHP07738.1"/>
    </source>
</evidence>
<accession>A0A830HLI8</accession>
<dbReference type="Pfam" id="PF13489">
    <property type="entry name" value="Methyltransf_23"/>
    <property type="match status" value="1"/>
</dbReference>
<dbReference type="PANTHER" id="PTHR14614">
    <property type="entry name" value="HEPATOCELLULAR CARCINOMA-ASSOCIATED ANTIGEN"/>
    <property type="match status" value="1"/>
</dbReference>
<dbReference type="SUPFAM" id="SSF53335">
    <property type="entry name" value="S-adenosyl-L-methionine-dependent methyltransferases"/>
    <property type="match status" value="1"/>
</dbReference>
<evidence type="ECO:0000256" key="1">
    <source>
        <dbReference type="SAM" id="MobiDB-lite"/>
    </source>
</evidence>
<dbReference type="PANTHER" id="PTHR14614:SF109">
    <property type="entry name" value="RIBOSOMAL LYSINE N-METHYLTRANSFERASE 5"/>
    <property type="match status" value="1"/>
</dbReference>
<reference evidence="2" key="1">
    <citation type="submission" date="2020-10" db="EMBL/GenBank/DDBJ databases">
        <title>Unveiling of a novel bifunctional photoreceptor, Dualchrome1, isolated from a cosmopolitan green alga.</title>
        <authorList>
            <person name="Suzuki S."/>
            <person name="Kawachi M."/>
        </authorList>
    </citation>
    <scope>NUCLEOTIDE SEQUENCE</scope>
    <source>
        <strain evidence="2">NIES 2893</strain>
    </source>
</reference>
<dbReference type="InterPro" id="IPR029063">
    <property type="entry name" value="SAM-dependent_MTases_sf"/>
</dbReference>
<dbReference type="Gene3D" id="3.40.50.150">
    <property type="entry name" value="Vaccinia Virus protein VP39"/>
    <property type="match status" value="1"/>
</dbReference>